<accession>A0A8T1X609</accession>
<dbReference type="Pfam" id="PF25156">
    <property type="entry name" value="PNGase_A_C"/>
    <property type="match status" value="1"/>
</dbReference>
<dbReference type="InterPro" id="IPR056948">
    <property type="entry name" value="PNGaseA_N"/>
</dbReference>
<evidence type="ECO:0000313" key="3">
    <source>
        <dbReference type="EMBL" id="KAG7399483.1"/>
    </source>
</evidence>
<organism evidence="3 4">
    <name type="scientific">Phytophthora boehmeriae</name>
    <dbReference type="NCBI Taxonomy" id="109152"/>
    <lineage>
        <taxon>Eukaryota</taxon>
        <taxon>Sar</taxon>
        <taxon>Stramenopiles</taxon>
        <taxon>Oomycota</taxon>
        <taxon>Peronosporomycetes</taxon>
        <taxon>Peronosporales</taxon>
        <taxon>Peronosporaceae</taxon>
        <taxon>Phytophthora</taxon>
    </lineage>
</organism>
<reference evidence="3" key="1">
    <citation type="submission" date="2021-02" db="EMBL/GenBank/DDBJ databases">
        <authorList>
            <person name="Palmer J.M."/>
        </authorList>
    </citation>
    <scope>NUCLEOTIDE SEQUENCE</scope>
    <source>
        <strain evidence="3">SCRP23</strain>
    </source>
</reference>
<evidence type="ECO:0000313" key="4">
    <source>
        <dbReference type="Proteomes" id="UP000693981"/>
    </source>
</evidence>
<proteinExistence type="predicted"/>
<keyword evidence="4" id="KW-1185">Reference proteome</keyword>
<dbReference type="InterPro" id="IPR023210">
    <property type="entry name" value="NADP_OxRdtase_dom"/>
</dbReference>
<sequence length="749" mass="83589">MLLARLWDATVTLLAAQNQGRSNASGAPTLEKAVEIGGPRYSNVRDAPCVVPLVSHEFANSYYNPVVESFHAPPCDEDYSVVYLKWSAACRAGVQYDRIAAVWVNGMELLRTSTAEPSKLFGTTWEVTKDISIYARALRDGGTVVVALDNIVNPTYTSSFKVDLTFEFYRPLDASKQVKQPDRIVPVSSRNKSYGWFSEKPQSALAGPPHRMVQIPDNTEELYLELFLSHHQCDEFFYSNPPDNATMSFAETFRSWANMPIHDIEEQTAFANKCGADGSFREVQVLVDDTVVGVVWPFPLVFTGGLSPYLWKPVVGIGAFNAPTYILNLTPFLGKFLGGVPRAVAFRVIYGESFWLIDGNLFIFEDAEAVHPTRVKVLREHLDRYVEPTVVALPVVTGDGNKKSTELNNALWTSAVRDRYVKTSVTTSAGRKIYTLRQHFDFTNTQMYSSDGLDQWFESHTHVETKMTVSSLSSGYEQPDAKVQTVFVSQLEDYPIAGSVSYHLGENGSFILETKFANSFSRSTVVDGYGTGFRTTPTKTSYRFLGNSGLLVSKLALGSWMWASDEYTMDVWYKMMVTAFNNGVNFFDMAEIYGETLAERNMGGAVKRGIEEGTWSREDLVVTAKLFAGTTAWDRSSPNAQGLCRKHIIEGLKGSLQRMQLDYVNVVFCHRPDALTPIEDTPQYNTLERNKVEFEDLNLYKKYNLGLTVWSPLASGYLTGKYSAPTPDAFCLKAGVRFTSAVTAMHGTR</sequence>
<dbReference type="EMBL" id="JAGDFL010000052">
    <property type="protein sequence ID" value="KAG7399483.1"/>
    <property type="molecule type" value="Genomic_DNA"/>
</dbReference>
<feature type="domain" description="Peptide N-acetyl-beta-D-glucosaminyl asparaginase amidase A N-terminal" evidence="2">
    <location>
        <begin position="44"/>
        <end position="252"/>
    </location>
</feature>
<dbReference type="InterPro" id="IPR021102">
    <property type="entry name" value="PNGase_A"/>
</dbReference>
<feature type="domain" description="Peptide N-acetyl-beta-D-glucosaminyl asparaginase amidase A N-terminal" evidence="2">
    <location>
        <begin position="256"/>
        <end position="370"/>
    </location>
</feature>
<dbReference type="Pfam" id="PF00248">
    <property type="entry name" value="Aldo_ket_red"/>
    <property type="match status" value="1"/>
</dbReference>
<dbReference type="AlphaFoldDB" id="A0A8T1X609"/>
<dbReference type="Proteomes" id="UP000693981">
    <property type="component" value="Unassembled WGS sequence"/>
</dbReference>
<dbReference type="Pfam" id="PF12222">
    <property type="entry name" value="PNGaseA"/>
    <property type="match status" value="2"/>
</dbReference>
<comment type="caution">
    <text evidence="3">The sequence shown here is derived from an EMBL/GenBank/DDBJ whole genome shotgun (WGS) entry which is preliminary data.</text>
</comment>
<evidence type="ECO:0000259" key="1">
    <source>
        <dbReference type="Pfam" id="PF00248"/>
    </source>
</evidence>
<dbReference type="PANTHER" id="PTHR31104">
    <property type="entry name" value="PEPTIDE-N4-(N-ACETYL-BETA-GLUCOSAMINYL)ASPARAGINE AMIDASE A PROTEIN"/>
    <property type="match status" value="1"/>
</dbReference>
<evidence type="ECO:0008006" key="5">
    <source>
        <dbReference type="Google" id="ProtNLM"/>
    </source>
</evidence>
<feature type="domain" description="NADP-dependent oxidoreductase" evidence="1">
    <location>
        <begin position="554"/>
        <end position="681"/>
    </location>
</feature>
<evidence type="ECO:0000259" key="2">
    <source>
        <dbReference type="Pfam" id="PF12222"/>
    </source>
</evidence>
<name>A0A8T1X609_9STRA</name>
<gene>
    <name evidence="3" type="ORF">PHYBOEH_008718</name>
</gene>
<protein>
    <recommendedName>
        <fullName evidence="5">NADP-dependent oxidoreductase domain-containing protein</fullName>
    </recommendedName>
</protein>
<dbReference type="OrthoDB" id="1612078at2759"/>